<organism evidence="2 3">
    <name type="scientific">Arthrobacter mobilis</name>
    <dbReference type="NCBI Taxonomy" id="2724944"/>
    <lineage>
        <taxon>Bacteria</taxon>
        <taxon>Bacillati</taxon>
        <taxon>Actinomycetota</taxon>
        <taxon>Actinomycetes</taxon>
        <taxon>Micrococcales</taxon>
        <taxon>Micrococcaceae</taxon>
        <taxon>Arthrobacter</taxon>
    </lineage>
</organism>
<comment type="caution">
    <text evidence="2">The sequence shown here is derived from an EMBL/GenBank/DDBJ whole genome shotgun (WGS) entry which is preliminary data.</text>
</comment>
<dbReference type="Gene3D" id="6.10.180.30">
    <property type="match status" value="1"/>
</dbReference>
<gene>
    <name evidence="2" type="ORF">HGG74_15560</name>
</gene>
<sequence>MSPTPPPVARGGSDNPLAKFKRGGLKKAAGSGVVAEMIGAKEYEPPAAEEHQPETAPDTRTATEPPAADAAPVHVLETQPVQVGESAPAPAPLPTMSAPQEAPQPPAQEYVQSLPAPLQAYAASPAAAPAQQPSVQGPIEPHAQAPQPQVQAVPLQGNVSPAAAPAPVPSIPLQPTLQELPAPPKSKKTSFHQPIDSGNRMRSTYNATRHLTKYLTMSEFVCAAVDKMCAELEEKYNDGERFDADPGAVPKGRPVGS</sequence>
<dbReference type="EMBL" id="JAAZSQ010000017">
    <property type="protein sequence ID" value="NKX55930.1"/>
    <property type="molecule type" value="Genomic_DNA"/>
</dbReference>
<evidence type="ECO:0000256" key="1">
    <source>
        <dbReference type="SAM" id="MobiDB-lite"/>
    </source>
</evidence>
<keyword evidence="3" id="KW-1185">Reference proteome</keyword>
<dbReference type="AlphaFoldDB" id="A0A7X6K5M6"/>
<dbReference type="Proteomes" id="UP000544090">
    <property type="component" value="Unassembled WGS sequence"/>
</dbReference>
<feature type="region of interest" description="Disordered" evidence="1">
    <location>
        <begin position="237"/>
        <end position="257"/>
    </location>
</feature>
<protein>
    <recommendedName>
        <fullName evidence="4">Centromere-binding protein ParB C-terminal domain-containing protein</fullName>
    </recommendedName>
</protein>
<reference evidence="2 3" key="1">
    <citation type="submission" date="2020-04" db="EMBL/GenBank/DDBJ databases">
        <title>Arthrobacter sp. nov.</title>
        <authorList>
            <person name="Liu S."/>
        </authorList>
    </citation>
    <scope>NUCLEOTIDE SEQUENCE [LARGE SCALE GENOMIC DNA]</scope>
    <source>
        <strain evidence="2 3">E918</strain>
    </source>
</reference>
<feature type="compositionally biased region" description="Basic and acidic residues" evidence="1">
    <location>
        <begin position="39"/>
        <end position="53"/>
    </location>
</feature>
<evidence type="ECO:0000313" key="2">
    <source>
        <dbReference type="EMBL" id="NKX55930.1"/>
    </source>
</evidence>
<feature type="compositionally biased region" description="Low complexity" evidence="1">
    <location>
        <begin position="54"/>
        <end position="72"/>
    </location>
</feature>
<feature type="compositionally biased region" description="Low complexity" evidence="1">
    <location>
        <begin position="122"/>
        <end position="134"/>
    </location>
</feature>
<evidence type="ECO:0008006" key="4">
    <source>
        <dbReference type="Google" id="ProtNLM"/>
    </source>
</evidence>
<evidence type="ECO:0000313" key="3">
    <source>
        <dbReference type="Proteomes" id="UP000544090"/>
    </source>
</evidence>
<feature type="region of interest" description="Disordered" evidence="1">
    <location>
        <begin position="1"/>
        <end position="109"/>
    </location>
</feature>
<accession>A0A7X6K5M6</accession>
<proteinExistence type="predicted"/>
<dbReference type="RefSeq" id="WP_168487810.1">
    <property type="nucleotide sequence ID" value="NZ_JAAZSQ010000017.1"/>
</dbReference>
<feature type="region of interest" description="Disordered" evidence="1">
    <location>
        <begin position="122"/>
        <end position="203"/>
    </location>
</feature>
<name>A0A7X6K5M6_9MICC</name>
<feature type="compositionally biased region" description="Low complexity" evidence="1">
    <location>
        <begin position="143"/>
        <end position="163"/>
    </location>
</feature>